<evidence type="ECO:0000256" key="2">
    <source>
        <dbReference type="ARBA" id="ARBA00010214"/>
    </source>
</evidence>
<proteinExistence type="inferred from homology"/>
<dbReference type="AlphaFoldDB" id="A0A4R5BQ12"/>
<keyword evidence="8" id="KW-0547">Nucleotide-binding</keyword>
<evidence type="ECO:0000256" key="7">
    <source>
        <dbReference type="ARBA" id="ARBA00022695"/>
    </source>
</evidence>
<dbReference type="GO" id="GO:0005524">
    <property type="term" value="F:ATP binding"/>
    <property type="evidence" value="ECO:0007669"/>
    <property type="project" value="UniProtKB-KW"/>
</dbReference>
<keyword evidence="14" id="KW-1185">Reference proteome</keyword>
<protein>
    <recommendedName>
        <fullName evidence="3">FAD synthase</fullName>
        <ecNumber evidence="3">2.7.7.2</ecNumber>
    </recommendedName>
</protein>
<sequence length="262" mass="27389">MRSRQARATLWHGLDDVPPDLGPTVLTIGVFDGLHRGHRSLIDKARRTADERGLPLVMVTFDPHPARVLGLPKDTATLSTIAHRAELAAAAGVDAVCVLRFTRELAGLSPETFAAHCLAGRLRAKAVVVGANFTFGARAAGDVDTLRELGAALGFSVEGVPLLPANNTACSSTYTRNCLRSGDLPGVTRALGRPHRVDGVRAGDRIVLAPNTALPPPGRYRATLNGRAVLVDVRDDSVRVADGTSGEGAAAVTFLERAGGGS</sequence>
<dbReference type="GO" id="GO:0003919">
    <property type="term" value="F:FMN adenylyltransferase activity"/>
    <property type="evidence" value="ECO:0007669"/>
    <property type="project" value="UniProtKB-EC"/>
</dbReference>
<evidence type="ECO:0000256" key="4">
    <source>
        <dbReference type="ARBA" id="ARBA00022630"/>
    </source>
</evidence>
<dbReference type="InterPro" id="IPR015864">
    <property type="entry name" value="FAD_synthase"/>
</dbReference>
<comment type="pathway">
    <text evidence="1">Cofactor biosynthesis; FAD biosynthesis; FAD from FMN: step 1/1.</text>
</comment>
<dbReference type="CDD" id="cd02064">
    <property type="entry name" value="FAD_synthetase_N"/>
    <property type="match status" value="1"/>
</dbReference>
<comment type="caution">
    <text evidence="13">The sequence shown here is derived from an EMBL/GenBank/DDBJ whole genome shotgun (WGS) entry which is preliminary data.</text>
</comment>
<feature type="domain" description="FAD synthetase" evidence="12">
    <location>
        <begin position="21"/>
        <end position="173"/>
    </location>
</feature>
<dbReference type="InterPro" id="IPR023468">
    <property type="entry name" value="Riboflavin_kinase"/>
</dbReference>
<dbReference type="PANTHER" id="PTHR22749">
    <property type="entry name" value="RIBOFLAVIN KINASE/FMN ADENYLYLTRANSFERASE"/>
    <property type="match status" value="1"/>
</dbReference>
<dbReference type="Pfam" id="PF06574">
    <property type="entry name" value="FAD_syn"/>
    <property type="match status" value="1"/>
</dbReference>
<evidence type="ECO:0000256" key="8">
    <source>
        <dbReference type="ARBA" id="ARBA00022741"/>
    </source>
</evidence>
<evidence type="ECO:0000256" key="9">
    <source>
        <dbReference type="ARBA" id="ARBA00022827"/>
    </source>
</evidence>
<evidence type="ECO:0000256" key="1">
    <source>
        <dbReference type="ARBA" id="ARBA00004726"/>
    </source>
</evidence>
<evidence type="ECO:0000256" key="10">
    <source>
        <dbReference type="ARBA" id="ARBA00022840"/>
    </source>
</evidence>
<evidence type="ECO:0000256" key="5">
    <source>
        <dbReference type="ARBA" id="ARBA00022643"/>
    </source>
</evidence>
<comment type="similarity">
    <text evidence="2">Belongs to the RibF family.</text>
</comment>
<dbReference type="Proteomes" id="UP000294723">
    <property type="component" value="Unassembled WGS sequence"/>
</dbReference>
<dbReference type="UniPathway" id="UPA00277">
    <property type="reaction ID" value="UER00407"/>
</dbReference>
<evidence type="ECO:0000313" key="14">
    <source>
        <dbReference type="Proteomes" id="UP000294723"/>
    </source>
</evidence>
<keyword evidence="7" id="KW-0548">Nucleotidyltransferase</keyword>
<dbReference type="GO" id="GO:0006747">
    <property type="term" value="P:FAD biosynthetic process"/>
    <property type="evidence" value="ECO:0007669"/>
    <property type="project" value="UniProtKB-UniPathway"/>
</dbReference>
<keyword evidence="10" id="KW-0067">ATP-binding</keyword>
<dbReference type="GO" id="GO:0009398">
    <property type="term" value="P:FMN biosynthetic process"/>
    <property type="evidence" value="ECO:0007669"/>
    <property type="project" value="TreeGrafter"/>
</dbReference>
<dbReference type="InterPro" id="IPR014729">
    <property type="entry name" value="Rossmann-like_a/b/a_fold"/>
</dbReference>
<dbReference type="EC" id="2.7.7.2" evidence="3"/>
<dbReference type="GO" id="GO:0009231">
    <property type="term" value="P:riboflavin biosynthetic process"/>
    <property type="evidence" value="ECO:0007669"/>
    <property type="project" value="InterPro"/>
</dbReference>
<dbReference type="PANTHER" id="PTHR22749:SF6">
    <property type="entry name" value="RIBOFLAVIN KINASE"/>
    <property type="match status" value="1"/>
</dbReference>
<dbReference type="Gene3D" id="3.40.50.620">
    <property type="entry name" value="HUPs"/>
    <property type="match status" value="1"/>
</dbReference>
<evidence type="ECO:0000313" key="13">
    <source>
        <dbReference type="EMBL" id="TDD87300.1"/>
    </source>
</evidence>
<keyword evidence="6 13" id="KW-0808">Transferase</keyword>
<comment type="catalytic activity">
    <reaction evidence="11">
        <text>FMN + ATP + H(+) = FAD + diphosphate</text>
        <dbReference type="Rhea" id="RHEA:17237"/>
        <dbReference type="ChEBI" id="CHEBI:15378"/>
        <dbReference type="ChEBI" id="CHEBI:30616"/>
        <dbReference type="ChEBI" id="CHEBI:33019"/>
        <dbReference type="ChEBI" id="CHEBI:57692"/>
        <dbReference type="ChEBI" id="CHEBI:58210"/>
        <dbReference type="EC" id="2.7.7.2"/>
    </reaction>
</comment>
<dbReference type="NCBIfam" id="TIGR00125">
    <property type="entry name" value="cyt_tran_rel"/>
    <property type="match status" value="1"/>
</dbReference>
<evidence type="ECO:0000259" key="12">
    <source>
        <dbReference type="Pfam" id="PF06574"/>
    </source>
</evidence>
<evidence type="ECO:0000256" key="3">
    <source>
        <dbReference type="ARBA" id="ARBA00012393"/>
    </source>
</evidence>
<reference evidence="13 14" key="1">
    <citation type="submission" date="2019-03" db="EMBL/GenBank/DDBJ databases">
        <title>Draft genome sequences of novel Actinobacteria.</title>
        <authorList>
            <person name="Sahin N."/>
            <person name="Ay H."/>
            <person name="Saygin H."/>
        </authorList>
    </citation>
    <scope>NUCLEOTIDE SEQUENCE [LARGE SCALE GENOMIC DNA]</scope>
    <source>
        <strain evidence="13 14">5K548</strain>
    </source>
</reference>
<name>A0A4R5BQ12_9PSEU</name>
<gene>
    <name evidence="13" type="ORF">E1202_17040</name>
</gene>
<keyword evidence="9" id="KW-0274">FAD</keyword>
<dbReference type="GO" id="GO:0008531">
    <property type="term" value="F:riboflavin kinase activity"/>
    <property type="evidence" value="ECO:0007669"/>
    <property type="project" value="TreeGrafter"/>
</dbReference>
<dbReference type="FunFam" id="3.40.50.620:FF:000021">
    <property type="entry name" value="Riboflavin biosynthesis protein"/>
    <property type="match status" value="1"/>
</dbReference>
<dbReference type="EMBL" id="SMLA01000024">
    <property type="protein sequence ID" value="TDD87300.1"/>
    <property type="molecule type" value="Genomic_DNA"/>
</dbReference>
<keyword evidence="4" id="KW-0285">Flavoprotein</keyword>
<accession>A0A4R5BQ12</accession>
<evidence type="ECO:0000256" key="11">
    <source>
        <dbReference type="ARBA" id="ARBA00049494"/>
    </source>
</evidence>
<dbReference type="InterPro" id="IPR004821">
    <property type="entry name" value="Cyt_trans-like"/>
</dbReference>
<keyword evidence="5" id="KW-0288">FMN</keyword>
<evidence type="ECO:0000256" key="6">
    <source>
        <dbReference type="ARBA" id="ARBA00022679"/>
    </source>
</evidence>
<organism evidence="13 14">
    <name type="scientific">Saccharopolyspora karakumensis</name>
    <dbReference type="NCBI Taxonomy" id="2530386"/>
    <lineage>
        <taxon>Bacteria</taxon>
        <taxon>Bacillati</taxon>
        <taxon>Actinomycetota</taxon>
        <taxon>Actinomycetes</taxon>
        <taxon>Pseudonocardiales</taxon>
        <taxon>Pseudonocardiaceae</taxon>
        <taxon>Saccharopolyspora</taxon>
    </lineage>
</organism>
<dbReference type="SUPFAM" id="SSF52374">
    <property type="entry name" value="Nucleotidylyl transferase"/>
    <property type="match status" value="1"/>
</dbReference>